<sequence>MTGMRSVNLCTYAQDRDFWKNGRLLCSIQAFCFNEGAADNPKVEIMCYVSDWSNNACWHFMARQDDIEEKDTQTRLYNTTHPQTRFAG</sequence>
<proteinExistence type="predicted"/>
<gene>
    <name evidence="1" type="ORF">CYNAS_LOCUS22435</name>
</gene>
<protein>
    <submittedName>
        <fullName evidence="1">Uncharacterized protein</fullName>
    </submittedName>
</protein>
<organism evidence="1 2">
    <name type="scientific">Cylicocyclus nassatus</name>
    <name type="common">Nematode worm</name>
    <dbReference type="NCBI Taxonomy" id="53992"/>
    <lineage>
        <taxon>Eukaryota</taxon>
        <taxon>Metazoa</taxon>
        <taxon>Ecdysozoa</taxon>
        <taxon>Nematoda</taxon>
        <taxon>Chromadorea</taxon>
        <taxon>Rhabditida</taxon>
        <taxon>Rhabditina</taxon>
        <taxon>Rhabditomorpha</taxon>
        <taxon>Strongyloidea</taxon>
        <taxon>Strongylidae</taxon>
        <taxon>Cylicocyclus</taxon>
    </lineage>
</organism>
<evidence type="ECO:0000313" key="2">
    <source>
        <dbReference type="Proteomes" id="UP001176961"/>
    </source>
</evidence>
<dbReference type="Proteomes" id="UP001176961">
    <property type="component" value="Unassembled WGS sequence"/>
</dbReference>
<reference evidence="1" key="1">
    <citation type="submission" date="2023-07" db="EMBL/GenBank/DDBJ databases">
        <authorList>
            <consortium name="CYATHOMIX"/>
        </authorList>
    </citation>
    <scope>NUCLEOTIDE SEQUENCE</scope>
    <source>
        <strain evidence="1">N/A</strain>
    </source>
</reference>
<dbReference type="AlphaFoldDB" id="A0AA36HHX7"/>
<accession>A0AA36HHX7</accession>
<name>A0AA36HHX7_CYLNA</name>
<evidence type="ECO:0000313" key="1">
    <source>
        <dbReference type="EMBL" id="CAJ0610452.1"/>
    </source>
</evidence>
<dbReference type="EMBL" id="CATQJL010000326">
    <property type="protein sequence ID" value="CAJ0610452.1"/>
    <property type="molecule type" value="Genomic_DNA"/>
</dbReference>
<keyword evidence="2" id="KW-1185">Reference proteome</keyword>
<comment type="caution">
    <text evidence="1">The sequence shown here is derived from an EMBL/GenBank/DDBJ whole genome shotgun (WGS) entry which is preliminary data.</text>
</comment>